<dbReference type="Gene3D" id="1.20.1250.20">
    <property type="entry name" value="MFS general substrate transporter like domains"/>
    <property type="match status" value="2"/>
</dbReference>
<keyword evidence="6" id="KW-0046">Antibiotic resistance</keyword>
<dbReference type="InterPro" id="IPR036259">
    <property type="entry name" value="MFS_trans_sf"/>
</dbReference>
<evidence type="ECO:0000313" key="9">
    <source>
        <dbReference type="EMBL" id="MBP0457547.1"/>
    </source>
</evidence>
<dbReference type="Proteomes" id="UP000670475">
    <property type="component" value="Unassembled WGS sequence"/>
</dbReference>
<dbReference type="PROSITE" id="PS50850">
    <property type="entry name" value="MFS"/>
    <property type="match status" value="1"/>
</dbReference>
<feature type="transmembrane region" description="Helical" evidence="7">
    <location>
        <begin position="307"/>
        <end position="328"/>
    </location>
</feature>
<feature type="transmembrane region" description="Helical" evidence="7">
    <location>
        <begin position="57"/>
        <end position="75"/>
    </location>
</feature>
<dbReference type="GO" id="GO:0046677">
    <property type="term" value="P:response to antibiotic"/>
    <property type="evidence" value="ECO:0007669"/>
    <property type="project" value="UniProtKB-KW"/>
</dbReference>
<feature type="transmembrane region" description="Helical" evidence="7">
    <location>
        <begin position="413"/>
        <end position="434"/>
    </location>
</feature>
<feature type="transmembrane region" description="Helical" evidence="7">
    <location>
        <begin position="207"/>
        <end position="227"/>
    </location>
</feature>
<dbReference type="EMBL" id="JAGIQL010000023">
    <property type="protein sequence ID" value="MBP0457547.1"/>
    <property type="molecule type" value="Genomic_DNA"/>
</dbReference>
<feature type="transmembrane region" description="Helical" evidence="7">
    <location>
        <begin position="21"/>
        <end position="42"/>
    </location>
</feature>
<feature type="transmembrane region" description="Helical" evidence="7">
    <location>
        <begin position="87"/>
        <end position="105"/>
    </location>
</feature>
<evidence type="ECO:0000256" key="6">
    <source>
        <dbReference type="ARBA" id="ARBA00023251"/>
    </source>
</evidence>
<dbReference type="SUPFAM" id="SSF103473">
    <property type="entry name" value="MFS general substrate transporter"/>
    <property type="match status" value="2"/>
</dbReference>
<feature type="transmembrane region" description="Helical" evidence="7">
    <location>
        <begin position="111"/>
        <end position="134"/>
    </location>
</feature>
<comment type="subcellular location">
    <subcellularLocation>
        <location evidence="1">Cell membrane</location>
        <topology evidence="1">Multi-pass membrane protein</topology>
    </subcellularLocation>
</comment>
<evidence type="ECO:0000256" key="7">
    <source>
        <dbReference type="SAM" id="Phobius"/>
    </source>
</evidence>
<keyword evidence="2" id="KW-0813">Transport</keyword>
<reference evidence="9" key="1">
    <citation type="submission" date="2021-03" db="EMBL/GenBank/DDBJ databases">
        <title>Whole genome sequence of Streptomyces bomunensis MMS17-BM035.</title>
        <authorList>
            <person name="Lee J.H."/>
        </authorList>
    </citation>
    <scope>NUCLEOTIDE SEQUENCE</scope>
    <source>
        <strain evidence="9">MMS17-BM035</strain>
    </source>
</reference>
<protein>
    <submittedName>
        <fullName evidence="9">MFS transporter</fullName>
    </submittedName>
</protein>
<gene>
    <name evidence="9" type="ORF">JFN87_08550</name>
</gene>
<keyword evidence="10" id="KW-1185">Reference proteome</keyword>
<sequence length="528" mass="54040">MPTTTQHDTPEENRGAVRTGTVVAALVAVCLAQIGLAMPATLNGVFQEEFHPVGSQLTWISDCSLLPITVLELTFGVLGDLFGRKRLLMVGALLLAIGEAVSASADGVHVMWAGQIVAGLGCAALFPTSLAMLMSGSPAPGRRARMIALWAAILSTGNFLAPLLGGLTATYATWRWAFIVVVILAIVGTALSWFGAQESTSPEGRSLDPAGQTTIGIGLCALLFGVIQGASDGWESPLVVTAFIVAALSIALFIVVELRVRNPLLRLGLFRNRAFAVASAVTVIGMFAFLGTAFTTSLRMGPVQHQSSLRIAVAFLLLSGLTIFLMPLTARLMAALEPRWVLGAGFVLMAVGDFLAGRLPVTDSTLPSLIVPLGLVGVGFSLVVSSVTETVVGTVPHHLSGMASATTSMLRDFGFTLGPAVIGAVAAARSSAAFTSALAGSSLPPDVKAAAGTLAAQTGSPLPVEDQPATSTVGKASDLAMHALGHGYAIGYVVCGAAALACCLFTVVALRRASAEAPAKAAAQPATS</sequence>
<name>A0A940MAT7_9ACTN</name>
<feature type="transmembrane region" description="Helical" evidence="7">
    <location>
        <begin position="176"/>
        <end position="195"/>
    </location>
</feature>
<proteinExistence type="predicted"/>
<dbReference type="GO" id="GO:0005886">
    <property type="term" value="C:plasma membrane"/>
    <property type="evidence" value="ECO:0007669"/>
    <property type="project" value="UniProtKB-SubCell"/>
</dbReference>
<evidence type="ECO:0000313" key="10">
    <source>
        <dbReference type="Proteomes" id="UP000670475"/>
    </source>
</evidence>
<comment type="caution">
    <text evidence="9">The sequence shown here is derived from an EMBL/GenBank/DDBJ whole genome shotgun (WGS) entry which is preliminary data.</text>
</comment>
<feature type="transmembrane region" description="Helical" evidence="7">
    <location>
        <begin position="340"/>
        <end position="357"/>
    </location>
</feature>
<feature type="transmembrane region" description="Helical" evidence="7">
    <location>
        <begin position="146"/>
        <end position="164"/>
    </location>
</feature>
<feature type="transmembrane region" description="Helical" evidence="7">
    <location>
        <begin position="369"/>
        <end position="392"/>
    </location>
</feature>
<accession>A0A940MAT7</accession>
<dbReference type="InterPro" id="IPR020846">
    <property type="entry name" value="MFS_dom"/>
</dbReference>
<keyword evidence="5 7" id="KW-0472">Membrane</keyword>
<evidence type="ECO:0000256" key="5">
    <source>
        <dbReference type="ARBA" id="ARBA00023136"/>
    </source>
</evidence>
<dbReference type="CDD" id="cd17321">
    <property type="entry name" value="MFS_MMR_MDR_like"/>
    <property type="match status" value="1"/>
</dbReference>
<feature type="transmembrane region" description="Helical" evidence="7">
    <location>
        <begin position="272"/>
        <end position="295"/>
    </location>
</feature>
<dbReference type="GO" id="GO:0022857">
    <property type="term" value="F:transmembrane transporter activity"/>
    <property type="evidence" value="ECO:0007669"/>
    <property type="project" value="InterPro"/>
</dbReference>
<dbReference type="AlphaFoldDB" id="A0A940MAT7"/>
<dbReference type="InterPro" id="IPR011701">
    <property type="entry name" value="MFS"/>
</dbReference>
<feature type="transmembrane region" description="Helical" evidence="7">
    <location>
        <begin position="239"/>
        <end position="260"/>
    </location>
</feature>
<organism evidence="9 10">
    <name type="scientific">Streptomyces montanisoli</name>
    <dbReference type="NCBI Taxonomy" id="2798581"/>
    <lineage>
        <taxon>Bacteria</taxon>
        <taxon>Bacillati</taxon>
        <taxon>Actinomycetota</taxon>
        <taxon>Actinomycetes</taxon>
        <taxon>Kitasatosporales</taxon>
        <taxon>Streptomycetaceae</taxon>
        <taxon>Streptomyces</taxon>
    </lineage>
</organism>
<evidence type="ECO:0000256" key="3">
    <source>
        <dbReference type="ARBA" id="ARBA00022692"/>
    </source>
</evidence>
<keyword evidence="4 7" id="KW-1133">Transmembrane helix</keyword>
<feature type="domain" description="Major facilitator superfamily (MFS) profile" evidence="8">
    <location>
        <begin position="21"/>
        <end position="514"/>
    </location>
</feature>
<keyword evidence="3 7" id="KW-0812">Transmembrane</keyword>
<feature type="transmembrane region" description="Helical" evidence="7">
    <location>
        <begin position="489"/>
        <end position="510"/>
    </location>
</feature>
<evidence type="ECO:0000256" key="2">
    <source>
        <dbReference type="ARBA" id="ARBA00022448"/>
    </source>
</evidence>
<dbReference type="PANTHER" id="PTHR42718:SF9">
    <property type="entry name" value="MAJOR FACILITATOR SUPERFAMILY MULTIDRUG TRANSPORTER MFSC"/>
    <property type="match status" value="1"/>
</dbReference>
<evidence type="ECO:0000256" key="1">
    <source>
        <dbReference type="ARBA" id="ARBA00004651"/>
    </source>
</evidence>
<evidence type="ECO:0000256" key="4">
    <source>
        <dbReference type="ARBA" id="ARBA00022989"/>
    </source>
</evidence>
<evidence type="ECO:0000259" key="8">
    <source>
        <dbReference type="PROSITE" id="PS50850"/>
    </source>
</evidence>
<dbReference type="RefSeq" id="WP_209339313.1">
    <property type="nucleotide sequence ID" value="NZ_JAGIQL010000023.1"/>
</dbReference>
<dbReference type="PANTHER" id="PTHR42718">
    <property type="entry name" value="MAJOR FACILITATOR SUPERFAMILY MULTIDRUG TRANSPORTER MFSC"/>
    <property type="match status" value="1"/>
</dbReference>
<dbReference type="Pfam" id="PF07690">
    <property type="entry name" value="MFS_1"/>
    <property type="match status" value="1"/>
</dbReference>